<dbReference type="EMBL" id="JAUHPW010000005">
    <property type="protein sequence ID" value="MDN4475770.1"/>
    <property type="molecule type" value="Genomic_DNA"/>
</dbReference>
<name>A0ABT8G9F4_9MICO</name>
<accession>A0ABT8G9F4</accession>
<keyword evidence="1" id="KW-1133">Transmembrane helix</keyword>
<gene>
    <name evidence="2" type="ORF">QQX09_07865</name>
</gene>
<reference evidence="2" key="1">
    <citation type="submission" date="2023-06" db="EMBL/GenBank/DDBJ databases">
        <title>Sysu t00192.</title>
        <authorList>
            <person name="Gao L."/>
            <person name="Fang B.-Z."/>
            <person name="Li W.-J."/>
        </authorList>
    </citation>
    <scope>NUCLEOTIDE SEQUENCE</scope>
    <source>
        <strain evidence="2">SYSU T00192</strain>
    </source>
</reference>
<evidence type="ECO:0000313" key="3">
    <source>
        <dbReference type="Proteomes" id="UP001172728"/>
    </source>
</evidence>
<feature type="transmembrane region" description="Helical" evidence="1">
    <location>
        <begin position="6"/>
        <end position="29"/>
    </location>
</feature>
<evidence type="ECO:0000256" key="1">
    <source>
        <dbReference type="SAM" id="Phobius"/>
    </source>
</evidence>
<sequence>MGSTGIAWIDVVIQLLLGAALVYGIYWVVTFGVFHKGIDVFTDWYVGDIVPAFSVGTGPVMGGTEFRDGFFTPHPEVPSGLQWNAPSLLSYEQRFAR</sequence>
<evidence type="ECO:0000313" key="2">
    <source>
        <dbReference type="EMBL" id="MDN4475770.1"/>
    </source>
</evidence>
<comment type="caution">
    <text evidence="2">The sequence shown here is derived from an EMBL/GenBank/DDBJ whole genome shotgun (WGS) entry which is preliminary data.</text>
</comment>
<keyword evidence="1" id="KW-0812">Transmembrane</keyword>
<dbReference type="RefSeq" id="WP_301133159.1">
    <property type="nucleotide sequence ID" value="NZ_JAUHPW010000005.1"/>
</dbReference>
<keyword evidence="1" id="KW-0472">Membrane</keyword>
<dbReference type="Proteomes" id="UP001172728">
    <property type="component" value="Unassembled WGS sequence"/>
</dbReference>
<protein>
    <submittedName>
        <fullName evidence="2">Uncharacterized protein</fullName>
    </submittedName>
</protein>
<organism evidence="2 3">
    <name type="scientific">Demequina litoralis</name>
    <dbReference type="NCBI Taxonomy" id="3051660"/>
    <lineage>
        <taxon>Bacteria</taxon>
        <taxon>Bacillati</taxon>
        <taxon>Actinomycetota</taxon>
        <taxon>Actinomycetes</taxon>
        <taxon>Micrococcales</taxon>
        <taxon>Demequinaceae</taxon>
        <taxon>Demequina</taxon>
    </lineage>
</organism>
<proteinExistence type="predicted"/>
<keyword evidence="3" id="KW-1185">Reference proteome</keyword>